<dbReference type="SUPFAM" id="SSF52374">
    <property type="entry name" value="Nucleotidylyl transferase"/>
    <property type="match status" value="1"/>
</dbReference>
<dbReference type="PIRSF" id="PIRSF004491">
    <property type="entry name" value="FAD_Synth"/>
    <property type="match status" value="1"/>
</dbReference>
<dbReference type="NCBIfam" id="NF004162">
    <property type="entry name" value="PRK05627.1-5"/>
    <property type="match status" value="1"/>
</dbReference>
<dbReference type="PANTHER" id="PTHR22749:SF6">
    <property type="entry name" value="RIBOFLAVIN KINASE"/>
    <property type="match status" value="1"/>
</dbReference>
<reference evidence="17 18" key="1">
    <citation type="submission" date="2015-09" db="EMBL/GenBank/DDBJ databases">
        <title>Identification and resolution of microdiversity through metagenomic sequencing of parallel consortia.</title>
        <authorList>
            <person name="Nelson W.C."/>
            <person name="Romine M.F."/>
            <person name="Lindemann S.R."/>
        </authorList>
    </citation>
    <scope>NUCLEOTIDE SEQUENCE [LARGE SCALE GENOMIC DNA]</scope>
    <source>
        <strain evidence="17">Ana</strain>
    </source>
</reference>
<accession>A0A0P8BPB6</accession>
<dbReference type="InterPro" id="IPR015865">
    <property type="entry name" value="Riboflavin_kinase_bac/euk"/>
</dbReference>
<organism evidence="17 18">
    <name type="scientific">Phormidesmis priestleyi Ana</name>
    <dbReference type="NCBI Taxonomy" id="1666911"/>
    <lineage>
        <taxon>Bacteria</taxon>
        <taxon>Bacillati</taxon>
        <taxon>Cyanobacteriota</taxon>
        <taxon>Cyanophyceae</taxon>
        <taxon>Leptolyngbyales</taxon>
        <taxon>Leptolyngbyaceae</taxon>
        <taxon>Phormidesmis</taxon>
    </lineage>
</organism>
<dbReference type="GO" id="GO:0006747">
    <property type="term" value="P:FAD biosynthetic process"/>
    <property type="evidence" value="ECO:0007669"/>
    <property type="project" value="UniProtKB-UniRule"/>
</dbReference>
<dbReference type="GO" id="GO:0003919">
    <property type="term" value="F:FMN adenylyltransferase activity"/>
    <property type="evidence" value="ECO:0007669"/>
    <property type="project" value="UniProtKB-UniRule"/>
</dbReference>
<keyword evidence="7 15" id="KW-0548">Nucleotidyltransferase</keyword>
<dbReference type="AlphaFoldDB" id="A0A0P8BPB6"/>
<comment type="function">
    <text evidence="1">Catalyzes the phosphorylation of riboflavin to FMN followed by the adenylation of FMN to FAD.</text>
</comment>
<dbReference type="InterPro" id="IPR023465">
    <property type="entry name" value="Riboflavin_kinase_dom_sf"/>
</dbReference>
<keyword evidence="6 15" id="KW-0808">Transferase</keyword>
<comment type="catalytic activity">
    <reaction evidence="13 15">
        <text>riboflavin + ATP = FMN + ADP + H(+)</text>
        <dbReference type="Rhea" id="RHEA:14357"/>
        <dbReference type="ChEBI" id="CHEBI:15378"/>
        <dbReference type="ChEBI" id="CHEBI:30616"/>
        <dbReference type="ChEBI" id="CHEBI:57986"/>
        <dbReference type="ChEBI" id="CHEBI:58210"/>
        <dbReference type="ChEBI" id="CHEBI:456216"/>
        <dbReference type="EC" id="2.7.1.26"/>
    </reaction>
</comment>
<evidence type="ECO:0000256" key="15">
    <source>
        <dbReference type="PIRNR" id="PIRNR004491"/>
    </source>
</evidence>
<evidence type="ECO:0000256" key="12">
    <source>
        <dbReference type="ARBA" id="ARBA00023268"/>
    </source>
</evidence>
<dbReference type="SUPFAM" id="SSF82114">
    <property type="entry name" value="Riboflavin kinase-like"/>
    <property type="match status" value="1"/>
</dbReference>
<dbReference type="Gene3D" id="2.40.30.30">
    <property type="entry name" value="Riboflavin kinase-like"/>
    <property type="match status" value="1"/>
</dbReference>
<dbReference type="UniPathway" id="UPA00277">
    <property type="reaction ID" value="UER00407"/>
</dbReference>
<dbReference type="GO" id="GO:0005524">
    <property type="term" value="F:ATP binding"/>
    <property type="evidence" value="ECO:0007669"/>
    <property type="project" value="UniProtKB-UniRule"/>
</dbReference>
<dbReference type="Pfam" id="PF01687">
    <property type="entry name" value="Flavokinase"/>
    <property type="match status" value="1"/>
</dbReference>
<evidence type="ECO:0000313" key="18">
    <source>
        <dbReference type="Proteomes" id="UP000050465"/>
    </source>
</evidence>
<dbReference type="GO" id="GO:0009398">
    <property type="term" value="P:FMN biosynthetic process"/>
    <property type="evidence" value="ECO:0007669"/>
    <property type="project" value="UniProtKB-UniRule"/>
</dbReference>
<feature type="domain" description="Riboflavin kinase" evidence="16">
    <location>
        <begin position="205"/>
        <end position="343"/>
    </location>
</feature>
<evidence type="ECO:0000256" key="5">
    <source>
        <dbReference type="ARBA" id="ARBA00022643"/>
    </source>
</evidence>
<dbReference type="InterPro" id="IPR002606">
    <property type="entry name" value="Riboflavin_kinase_bac"/>
</dbReference>
<evidence type="ECO:0000256" key="6">
    <source>
        <dbReference type="ARBA" id="ARBA00022679"/>
    </source>
</evidence>
<proteinExistence type="inferred from homology"/>
<dbReference type="PATRIC" id="fig|1666911.3.peg.643"/>
<keyword evidence="5 15" id="KW-0288">FMN</keyword>
<dbReference type="CDD" id="cd02064">
    <property type="entry name" value="FAD_synthetase_N"/>
    <property type="match status" value="1"/>
</dbReference>
<dbReference type="InterPro" id="IPR023468">
    <property type="entry name" value="Riboflavin_kinase"/>
</dbReference>
<keyword evidence="4 15" id="KW-0285">Flavoprotein</keyword>
<evidence type="ECO:0000256" key="2">
    <source>
        <dbReference type="ARBA" id="ARBA00004726"/>
    </source>
</evidence>
<comment type="caution">
    <text evidence="17">The sequence shown here is derived from an EMBL/GenBank/DDBJ whole genome shotgun (WGS) entry which is preliminary data.</text>
</comment>
<evidence type="ECO:0000256" key="3">
    <source>
        <dbReference type="ARBA" id="ARBA00005201"/>
    </source>
</evidence>
<keyword evidence="12" id="KW-0511">Multifunctional enzyme</keyword>
<dbReference type="EC" id="2.7.1.26" evidence="15"/>
<evidence type="ECO:0000259" key="16">
    <source>
        <dbReference type="SMART" id="SM00904"/>
    </source>
</evidence>
<comment type="pathway">
    <text evidence="3 15">Cofactor biosynthesis; FMN biosynthesis; FMN from riboflavin (ATP route): step 1/1.</text>
</comment>
<sequence>MWIISSLKAAKTPTNIALGNFDGVHLGHQRVMAQILPGQTAKLANEQAQPVEDGLHEGLNEGLNEQGKVPVTTVVTFSPHPQEYFSGVSKRLLTPVEEKSELLTKLGIAQLVMLPFDQAIAQLSPEAFVEQVLIQGLQAKRISVGSDFRFGQGRCGDADGLQAIAASYGVPVVQVPLMYEKGDRISSSRIREALQTGRLSEATQLLGRPYTLTGKVIKGQQIGRTIGFPTANLQLPTKKYLPRTGVYSVRVFGVKAEGQSLTSEPPLQRVPLKGVMNIGTRPTVEGQSLSVEVHIMDWRGDLYDQLLTVSLAEFIRPEQKFESLESLKAQIAEDCRAARRLHT</sequence>
<dbReference type="SMART" id="SM00904">
    <property type="entry name" value="Flavokinase"/>
    <property type="match status" value="1"/>
</dbReference>
<dbReference type="EMBL" id="LJZR01000010">
    <property type="protein sequence ID" value="KPQ35743.1"/>
    <property type="molecule type" value="Genomic_DNA"/>
</dbReference>
<dbReference type="FunFam" id="2.40.30.30:FF:000003">
    <property type="entry name" value="Riboflavin biosynthesis protein"/>
    <property type="match status" value="1"/>
</dbReference>
<dbReference type="Proteomes" id="UP000050465">
    <property type="component" value="Unassembled WGS sequence"/>
</dbReference>
<evidence type="ECO:0000256" key="8">
    <source>
        <dbReference type="ARBA" id="ARBA00022741"/>
    </source>
</evidence>
<dbReference type="Pfam" id="PF06574">
    <property type="entry name" value="FAD_syn"/>
    <property type="match status" value="2"/>
</dbReference>
<keyword evidence="9 15" id="KW-0418">Kinase</keyword>
<evidence type="ECO:0000256" key="13">
    <source>
        <dbReference type="ARBA" id="ARBA00047880"/>
    </source>
</evidence>
<evidence type="ECO:0000256" key="10">
    <source>
        <dbReference type="ARBA" id="ARBA00022827"/>
    </source>
</evidence>
<evidence type="ECO:0000256" key="4">
    <source>
        <dbReference type="ARBA" id="ARBA00022630"/>
    </source>
</evidence>
<dbReference type="GO" id="GO:0008531">
    <property type="term" value="F:riboflavin kinase activity"/>
    <property type="evidence" value="ECO:0007669"/>
    <property type="project" value="UniProtKB-UniRule"/>
</dbReference>
<dbReference type="EC" id="2.7.7.2" evidence="15"/>
<protein>
    <recommendedName>
        <fullName evidence="15">Riboflavin biosynthesis protein</fullName>
    </recommendedName>
    <domain>
        <recommendedName>
            <fullName evidence="15">Riboflavin kinase</fullName>
            <ecNumber evidence="15">2.7.1.26</ecNumber>
        </recommendedName>
        <alternativeName>
            <fullName evidence="15">Flavokinase</fullName>
        </alternativeName>
    </domain>
    <domain>
        <recommendedName>
            <fullName evidence="15">FMN adenylyltransferase</fullName>
            <ecNumber evidence="15">2.7.7.2</ecNumber>
        </recommendedName>
        <alternativeName>
            <fullName evidence="15">FAD pyrophosphorylase</fullName>
        </alternativeName>
        <alternativeName>
            <fullName evidence="15">FAD synthase</fullName>
        </alternativeName>
    </domain>
</protein>
<keyword evidence="11 15" id="KW-0067">ATP-binding</keyword>
<dbReference type="PANTHER" id="PTHR22749">
    <property type="entry name" value="RIBOFLAVIN KINASE/FMN ADENYLYLTRANSFERASE"/>
    <property type="match status" value="1"/>
</dbReference>
<keyword evidence="8 15" id="KW-0547">Nucleotide-binding</keyword>
<gene>
    <name evidence="17" type="primary">ribF</name>
    <name evidence="17" type="ORF">HLUCCA11_09250</name>
</gene>
<evidence type="ECO:0000256" key="11">
    <source>
        <dbReference type="ARBA" id="ARBA00022840"/>
    </source>
</evidence>
<dbReference type="UniPathway" id="UPA00276">
    <property type="reaction ID" value="UER00406"/>
</dbReference>
<dbReference type="GO" id="GO:0009231">
    <property type="term" value="P:riboflavin biosynthetic process"/>
    <property type="evidence" value="ECO:0007669"/>
    <property type="project" value="InterPro"/>
</dbReference>
<dbReference type="STRING" id="1666911.HLUCCA11_09250"/>
<comment type="similarity">
    <text evidence="15">Belongs to the ribF family.</text>
</comment>
<dbReference type="NCBIfam" id="NF004160">
    <property type="entry name" value="PRK05627.1-3"/>
    <property type="match status" value="1"/>
</dbReference>
<dbReference type="NCBIfam" id="TIGR00083">
    <property type="entry name" value="ribF"/>
    <property type="match status" value="1"/>
</dbReference>
<comment type="pathway">
    <text evidence="2 15">Cofactor biosynthesis; FAD biosynthesis; FAD from FMN: step 1/1.</text>
</comment>
<name>A0A0P8BPB6_9CYAN</name>
<comment type="catalytic activity">
    <reaction evidence="14 15">
        <text>FMN + ATP + H(+) = FAD + diphosphate</text>
        <dbReference type="Rhea" id="RHEA:17237"/>
        <dbReference type="ChEBI" id="CHEBI:15378"/>
        <dbReference type="ChEBI" id="CHEBI:30616"/>
        <dbReference type="ChEBI" id="CHEBI:33019"/>
        <dbReference type="ChEBI" id="CHEBI:57692"/>
        <dbReference type="ChEBI" id="CHEBI:58210"/>
        <dbReference type="EC" id="2.7.7.2"/>
    </reaction>
</comment>
<dbReference type="Gene3D" id="3.40.50.620">
    <property type="entry name" value="HUPs"/>
    <property type="match status" value="1"/>
</dbReference>
<evidence type="ECO:0000256" key="7">
    <source>
        <dbReference type="ARBA" id="ARBA00022695"/>
    </source>
</evidence>
<evidence type="ECO:0000313" key="17">
    <source>
        <dbReference type="EMBL" id="KPQ35743.1"/>
    </source>
</evidence>
<keyword evidence="10 15" id="KW-0274">FAD</keyword>
<evidence type="ECO:0000256" key="9">
    <source>
        <dbReference type="ARBA" id="ARBA00022777"/>
    </source>
</evidence>
<evidence type="ECO:0000256" key="14">
    <source>
        <dbReference type="ARBA" id="ARBA00049494"/>
    </source>
</evidence>
<evidence type="ECO:0000256" key="1">
    <source>
        <dbReference type="ARBA" id="ARBA00002121"/>
    </source>
</evidence>
<dbReference type="InterPro" id="IPR015864">
    <property type="entry name" value="FAD_synthase"/>
</dbReference>
<dbReference type="InterPro" id="IPR014729">
    <property type="entry name" value="Rossmann-like_a/b/a_fold"/>
</dbReference>